<keyword evidence="1" id="KW-0732">Signal</keyword>
<feature type="chain" id="PRO_5046987152" evidence="1">
    <location>
        <begin position="25"/>
        <end position="775"/>
    </location>
</feature>
<protein>
    <submittedName>
        <fullName evidence="3">Ig-like domain-containing protein</fullName>
    </submittedName>
</protein>
<dbReference type="SUPFAM" id="SSF55486">
    <property type="entry name" value="Metalloproteases ('zincins'), catalytic domain"/>
    <property type="match status" value="1"/>
</dbReference>
<organism evidence="3 4">
    <name type="scientific">Pseudomonas zhanjiangensis</name>
    <dbReference type="NCBI Taxonomy" id="3239015"/>
    <lineage>
        <taxon>Bacteria</taxon>
        <taxon>Pseudomonadati</taxon>
        <taxon>Pseudomonadota</taxon>
        <taxon>Gammaproteobacteria</taxon>
        <taxon>Pseudomonadales</taxon>
        <taxon>Pseudomonadaceae</taxon>
        <taxon>Pseudomonas</taxon>
    </lineage>
</organism>
<dbReference type="Proteomes" id="UP001560296">
    <property type="component" value="Unassembled WGS sequence"/>
</dbReference>
<evidence type="ECO:0000313" key="4">
    <source>
        <dbReference type="Proteomes" id="UP001560296"/>
    </source>
</evidence>
<feature type="domain" description="Alpha-galactosidase NEW3" evidence="2">
    <location>
        <begin position="573"/>
        <end position="646"/>
    </location>
</feature>
<keyword evidence="4" id="KW-1185">Reference proteome</keyword>
<dbReference type="Pfam" id="PF10633">
    <property type="entry name" value="NPCBM_assoc"/>
    <property type="match status" value="1"/>
</dbReference>
<dbReference type="EMBL" id="JBFTEG010000001">
    <property type="protein sequence ID" value="MEX6500768.1"/>
    <property type="molecule type" value="Genomic_DNA"/>
</dbReference>
<proteinExistence type="predicted"/>
<evidence type="ECO:0000256" key="1">
    <source>
        <dbReference type="SAM" id="SignalP"/>
    </source>
</evidence>
<sequence>MRTSMPYATSLLCILALNAGLTFAAQPHSHGSSEVRPAIEARDAAIARTNELISLNKRLRTAAAGERAQLREQLIGKAEQRRQLLAELAQSNPAEVLRVAIPDDKQSGLPAEVLAKLEQNVELDGELQVVYEDYENGDHKLRHFLKTPFGERFELRLAGAKREWRSGLSVRAQGVLLEKANGLNAPVQGDLVVNDDDSGLLLLADGATTSASGELAYDLPNTTGAQRTLAILVNFQDKPADKPWTTSQANSLVFGDVSNFFRENSNQQTWLTGDVAGWYTIAVNSNQCDGFAIEQKAKAAAQAAGYNLANYERFLMIFPQNSACGYSGMGQVGAMPSSAWIHNSLTLRTVGHEMGHNLGLYHAHAMDCGDTTLGSSCSNQEYGDTVDIMGYTGTVGHFNGFAKERLGWLSGGNVVNVNSAGSFSLKPSSATSTGAKVLKIANGVTSTGAPRYYYVEYRQPQGFDAQISDRGVIDASNIFNGVTVRQAAPSDGNSGYLLDMTPGSNFIDMKDAALTGGRSFSDSGMTLTTQATDASQALVTVDFGGNGGGSTPTCTRNAPTVSMTPGQSTWLAAGSSFDYSVTVTNNDSSACASSSFSLSAGKPSGWSTSLPSSLSLAPGANASVSLRATSPSSAADGFYSISATASANAKSASGSASYVVSNPTTSTNSAPVAANDGVTLASKSAVTINVLANDRDPDGDTLNIVAFTQGSKGTVKLNSNGTLTYTPAKSFKSSDQFSYTISDGKISASATVSIALQAASGDSGTGGKGNGKGKP</sequence>
<dbReference type="InterPro" id="IPR013783">
    <property type="entry name" value="Ig-like_fold"/>
</dbReference>
<dbReference type="Gene3D" id="2.60.40.2810">
    <property type="match status" value="1"/>
</dbReference>
<accession>A0ABV3YS23</accession>
<dbReference type="InterPro" id="IPR018905">
    <property type="entry name" value="A-galactase_NEW3"/>
</dbReference>
<evidence type="ECO:0000313" key="3">
    <source>
        <dbReference type="EMBL" id="MEX6500768.1"/>
    </source>
</evidence>
<gene>
    <name evidence="3" type="ORF">AB5S05_01730</name>
</gene>
<reference evidence="3 4" key="1">
    <citation type="submission" date="2024-07" db="EMBL/GenBank/DDBJ databases">
        <authorList>
            <person name="Li M."/>
        </authorList>
    </citation>
    <scope>NUCLEOTIDE SEQUENCE [LARGE SCALE GENOMIC DNA]</scope>
    <source>
        <strain evidence="3 4">25A3E</strain>
    </source>
</reference>
<dbReference type="RefSeq" id="WP_369285686.1">
    <property type="nucleotide sequence ID" value="NZ_JBFTEG010000001.1"/>
</dbReference>
<feature type="signal peptide" evidence="1">
    <location>
        <begin position="1"/>
        <end position="24"/>
    </location>
</feature>
<comment type="caution">
    <text evidence="3">The sequence shown here is derived from an EMBL/GenBank/DDBJ whole genome shotgun (WGS) entry which is preliminary data.</text>
</comment>
<dbReference type="Pfam" id="PF17963">
    <property type="entry name" value="Big_9"/>
    <property type="match status" value="1"/>
</dbReference>
<name>A0ABV3YS23_9PSED</name>
<dbReference type="Gene3D" id="2.60.40.10">
    <property type="entry name" value="Immunoglobulins"/>
    <property type="match status" value="1"/>
</dbReference>
<evidence type="ECO:0000259" key="2">
    <source>
        <dbReference type="Pfam" id="PF10633"/>
    </source>
</evidence>